<evidence type="ECO:0000313" key="2">
    <source>
        <dbReference type="WBParaSite" id="RSKR_0000365100.1"/>
    </source>
</evidence>
<proteinExistence type="predicted"/>
<accession>A0AC35TT09</accession>
<protein>
    <submittedName>
        <fullName evidence="2">BZIP domain-containing protein</fullName>
    </submittedName>
</protein>
<dbReference type="Proteomes" id="UP000095286">
    <property type="component" value="Unplaced"/>
</dbReference>
<organism evidence="1 2">
    <name type="scientific">Rhabditophanes sp. KR3021</name>
    <dbReference type="NCBI Taxonomy" id="114890"/>
    <lineage>
        <taxon>Eukaryota</taxon>
        <taxon>Metazoa</taxon>
        <taxon>Ecdysozoa</taxon>
        <taxon>Nematoda</taxon>
        <taxon>Chromadorea</taxon>
        <taxon>Rhabditida</taxon>
        <taxon>Tylenchina</taxon>
        <taxon>Panagrolaimomorpha</taxon>
        <taxon>Strongyloidoidea</taxon>
        <taxon>Alloionematidae</taxon>
        <taxon>Rhabditophanes</taxon>
    </lineage>
</organism>
<evidence type="ECO:0000313" key="1">
    <source>
        <dbReference type="Proteomes" id="UP000095286"/>
    </source>
</evidence>
<reference evidence="2" key="1">
    <citation type="submission" date="2016-11" db="UniProtKB">
        <authorList>
            <consortium name="WormBaseParasite"/>
        </authorList>
    </citation>
    <scope>IDENTIFICATION</scope>
    <source>
        <strain evidence="2">KR3021</strain>
    </source>
</reference>
<dbReference type="WBParaSite" id="RSKR_0000365100.1">
    <property type="protein sequence ID" value="RSKR_0000365100.1"/>
    <property type="gene ID" value="RSKR_0000365100"/>
</dbReference>
<name>A0AC35TT09_9BILA</name>
<sequence length="358" mass="40830">MILHPINEPSMVPRRMITRNQNHIPVLRLKPRVLPPVNVKTYVPVQIKVAPQPVYNMTPSNASPEYKANTHYYAADNILPSPSNTWTSSASSPYSEYGCGTTSSSDHSYETDVSGEQVDLDTETIGHILAGKIPSQINQQKPKQTRQRLTNMSTKDKQERRKWRNRVAAQTARDRKKERTCLLEDAIKKLIKENDALKKSNVKLLRENQSLKNNQSQTYVPNSSCNVSLSSDNVSGPCFTETNIRYGMHCQQPIGNTSHGNEYLEMLDLCNDNSNDIIDEQEVQSILDEMLGDYTPSEEFENIAQQIGTNIEPYSNFDSPNLMESFQENNEWSNFGENSFFDQQATQENEFFENPFQF</sequence>